<proteinExistence type="predicted"/>
<name>A0A0N1H2N3_9EURO</name>
<evidence type="ECO:0000313" key="3">
    <source>
        <dbReference type="Proteomes" id="UP000038010"/>
    </source>
</evidence>
<keyword evidence="3" id="KW-1185">Reference proteome</keyword>
<dbReference type="VEuPathDB" id="FungiDB:AB675_62"/>
<evidence type="ECO:0000256" key="1">
    <source>
        <dbReference type="SAM" id="MobiDB-lite"/>
    </source>
</evidence>
<dbReference type="RefSeq" id="XP_017994655.1">
    <property type="nucleotide sequence ID" value="XM_018146581.1"/>
</dbReference>
<feature type="region of interest" description="Disordered" evidence="1">
    <location>
        <begin position="1"/>
        <end position="86"/>
    </location>
</feature>
<sequence length="346" mass="38471">MSFAHSSNRGERPTGSHQPHQNTNADEKPTTSIEASQSGGPAVHERITAHGLPVLDSPEPWSRTWQSRLSSAAKDAEALQTDQEATDDKLEELDLRQPSSEGGAADHHKGKDIEEVEAGNPNASVTWKPTSVIHGNDNLAHLLSDGLEHSIHQIATANEAPHPPTPAERAQRRASRPSSVLDNLPNLASELSDFLAECKAALPQIFPYNYPLLSVHFRSIENFLDLGPEIIDGICCSCEFMSQDRQPELLAAWDAVYRPLVAAMERDIGRNLRGFDHVFGYFSTSPSSPMYDGTMDVKWMEDRPKRLLTFARQMLRYVQILDEAKAAVLEVYPEWHDAVENFTEDD</sequence>
<reference evidence="2 3" key="1">
    <citation type="submission" date="2015-06" db="EMBL/GenBank/DDBJ databases">
        <title>Draft genome of the ant-associated black yeast Phialophora attae CBS 131958.</title>
        <authorList>
            <person name="Moreno L.F."/>
            <person name="Stielow B.J."/>
            <person name="de Hoog S."/>
            <person name="Vicente V.A."/>
            <person name="Weiss V.A."/>
            <person name="de Vries M."/>
            <person name="Cruz L.M."/>
            <person name="Souza E.M."/>
        </authorList>
    </citation>
    <scope>NUCLEOTIDE SEQUENCE [LARGE SCALE GENOMIC DNA]</scope>
    <source>
        <strain evidence="2 3">CBS 131958</strain>
    </source>
</reference>
<comment type="caution">
    <text evidence="2">The sequence shown here is derived from an EMBL/GenBank/DDBJ whole genome shotgun (WGS) entry which is preliminary data.</text>
</comment>
<protein>
    <submittedName>
        <fullName evidence="2">Uncharacterized protein</fullName>
    </submittedName>
</protein>
<evidence type="ECO:0000313" key="2">
    <source>
        <dbReference type="EMBL" id="KPI34692.1"/>
    </source>
</evidence>
<dbReference type="AlphaFoldDB" id="A0A0N1H2N3"/>
<dbReference type="EMBL" id="LFJN01000053">
    <property type="protein sequence ID" value="KPI34692.1"/>
    <property type="molecule type" value="Genomic_DNA"/>
</dbReference>
<dbReference type="GeneID" id="28738353"/>
<dbReference type="Proteomes" id="UP000038010">
    <property type="component" value="Unassembled WGS sequence"/>
</dbReference>
<feature type="compositionally biased region" description="Polar residues" evidence="1">
    <location>
        <begin position="15"/>
        <end position="39"/>
    </location>
</feature>
<gene>
    <name evidence="2" type="ORF">AB675_62</name>
</gene>
<feature type="region of interest" description="Disordered" evidence="1">
    <location>
        <begin position="158"/>
        <end position="181"/>
    </location>
</feature>
<accession>A0A0N1H2N3</accession>
<organism evidence="2 3">
    <name type="scientific">Cyphellophora attinorum</name>
    <dbReference type="NCBI Taxonomy" id="1664694"/>
    <lineage>
        <taxon>Eukaryota</taxon>
        <taxon>Fungi</taxon>
        <taxon>Dikarya</taxon>
        <taxon>Ascomycota</taxon>
        <taxon>Pezizomycotina</taxon>
        <taxon>Eurotiomycetes</taxon>
        <taxon>Chaetothyriomycetidae</taxon>
        <taxon>Chaetothyriales</taxon>
        <taxon>Cyphellophoraceae</taxon>
        <taxon>Cyphellophora</taxon>
    </lineage>
</organism>